<dbReference type="EMBL" id="ANHZ02000014">
    <property type="protein sequence ID" value="EME36454.1"/>
    <property type="molecule type" value="Genomic_DNA"/>
</dbReference>
<gene>
    <name evidence="2" type="ORF">C884_00441</name>
</gene>
<reference evidence="2 3" key="1">
    <citation type="journal article" date="2014" name="Genome Announc.">
        <title>Draft Genome Sequence of Kocuria palustris PEL.</title>
        <authorList>
            <person name="Sharma G."/>
            <person name="Khatri I."/>
            <person name="Subramanian S."/>
        </authorList>
    </citation>
    <scope>NUCLEOTIDE SEQUENCE [LARGE SCALE GENOMIC DNA]</scope>
    <source>
        <strain evidence="2 3">PEL</strain>
    </source>
</reference>
<dbReference type="RefSeq" id="WP_006214862.1">
    <property type="nucleotide sequence ID" value="NZ_ANHZ02000014.1"/>
</dbReference>
<dbReference type="GeneID" id="93315174"/>
<evidence type="ECO:0000313" key="3">
    <source>
        <dbReference type="Proteomes" id="UP000009877"/>
    </source>
</evidence>
<proteinExistence type="predicted"/>
<feature type="transmembrane region" description="Helical" evidence="1">
    <location>
        <begin position="95"/>
        <end position="114"/>
    </location>
</feature>
<protein>
    <recommendedName>
        <fullName evidence="4">Integral membrane protein</fullName>
    </recommendedName>
</protein>
<feature type="transmembrane region" description="Helical" evidence="1">
    <location>
        <begin position="6"/>
        <end position="25"/>
    </location>
</feature>
<sequence length="115" mass="12183">MAFVYSLLVLVHLFGAAVIIGTWIATFRKPTVTGWQFWSSVAMLVSGLLLMGLLEMGDGPVNHLKLTIKLIIAIAVFAAALIGRRKIAKGEPVSTGIAHGVGGSALINMVIAVLW</sequence>
<dbReference type="AlphaFoldDB" id="M2YCW4"/>
<keyword evidence="3" id="KW-1185">Reference proteome</keyword>
<dbReference type="STRING" id="71999.KPaMU14_07110"/>
<keyword evidence="1" id="KW-0472">Membrane</keyword>
<accession>M2YCW4</accession>
<comment type="caution">
    <text evidence="2">The sequence shown here is derived from an EMBL/GenBank/DDBJ whole genome shotgun (WGS) entry which is preliminary data.</text>
</comment>
<dbReference type="Proteomes" id="UP000009877">
    <property type="component" value="Unassembled WGS sequence"/>
</dbReference>
<name>M2YCW4_9MICC</name>
<evidence type="ECO:0008006" key="4">
    <source>
        <dbReference type="Google" id="ProtNLM"/>
    </source>
</evidence>
<feature type="transmembrane region" description="Helical" evidence="1">
    <location>
        <begin position="37"/>
        <end position="54"/>
    </location>
</feature>
<feature type="transmembrane region" description="Helical" evidence="1">
    <location>
        <begin position="66"/>
        <end position="83"/>
    </location>
</feature>
<keyword evidence="1" id="KW-0812">Transmembrane</keyword>
<evidence type="ECO:0000256" key="1">
    <source>
        <dbReference type="SAM" id="Phobius"/>
    </source>
</evidence>
<evidence type="ECO:0000313" key="2">
    <source>
        <dbReference type="EMBL" id="EME36454.1"/>
    </source>
</evidence>
<keyword evidence="1" id="KW-1133">Transmembrane helix</keyword>
<organism evidence="2 3">
    <name type="scientific">Kocuria palustris PEL</name>
    <dbReference type="NCBI Taxonomy" id="1236550"/>
    <lineage>
        <taxon>Bacteria</taxon>
        <taxon>Bacillati</taxon>
        <taxon>Actinomycetota</taxon>
        <taxon>Actinomycetes</taxon>
        <taxon>Micrococcales</taxon>
        <taxon>Micrococcaceae</taxon>
        <taxon>Kocuria</taxon>
    </lineage>
</organism>